<dbReference type="AlphaFoldDB" id="A0ABD1HCG1"/>
<evidence type="ECO:0000313" key="4">
    <source>
        <dbReference type="Proteomes" id="UP001567538"/>
    </source>
</evidence>
<dbReference type="GO" id="GO:0003678">
    <property type="term" value="F:DNA helicase activity"/>
    <property type="evidence" value="ECO:0007669"/>
    <property type="project" value="UniProtKB-EC"/>
</dbReference>
<keyword evidence="2 3" id="KW-0547">Nucleotide-binding</keyword>
<dbReference type="GO" id="GO:0016787">
    <property type="term" value="F:hydrolase activity"/>
    <property type="evidence" value="ECO:0007669"/>
    <property type="project" value="UniProtKB-KW"/>
</dbReference>
<comment type="caution">
    <text evidence="3">The sequence shown here is derived from an EMBL/GenBank/DDBJ whole genome shotgun (WGS) entry which is preliminary data.</text>
</comment>
<reference evidence="3 4" key="1">
    <citation type="submission" date="2024-06" db="EMBL/GenBank/DDBJ databases">
        <title>A chromosome level genome sequence of Diviner's sage (Salvia divinorum).</title>
        <authorList>
            <person name="Ford S.A."/>
            <person name="Ro D.-K."/>
            <person name="Ness R.W."/>
            <person name="Phillips M.A."/>
        </authorList>
    </citation>
    <scope>NUCLEOTIDE SEQUENCE [LARGE SCALE GENOMIC DNA]</scope>
    <source>
        <strain evidence="3">SAF-2024a</strain>
        <tissue evidence="3">Leaf</tissue>
    </source>
</reference>
<name>A0ABD1HCG1_SALDI</name>
<organism evidence="3 4">
    <name type="scientific">Salvia divinorum</name>
    <name type="common">Maria pastora</name>
    <name type="synonym">Diviner's sage</name>
    <dbReference type="NCBI Taxonomy" id="28513"/>
    <lineage>
        <taxon>Eukaryota</taxon>
        <taxon>Viridiplantae</taxon>
        <taxon>Streptophyta</taxon>
        <taxon>Embryophyta</taxon>
        <taxon>Tracheophyta</taxon>
        <taxon>Spermatophyta</taxon>
        <taxon>Magnoliopsida</taxon>
        <taxon>eudicotyledons</taxon>
        <taxon>Gunneridae</taxon>
        <taxon>Pentapetalae</taxon>
        <taxon>asterids</taxon>
        <taxon>lamiids</taxon>
        <taxon>Lamiales</taxon>
        <taxon>Lamiaceae</taxon>
        <taxon>Nepetoideae</taxon>
        <taxon>Mentheae</taxon>
        <taxon>Salviinae</taxon>
        <taxon>Salvia</taxon>
        <taxon>Salvia subgen. Calosphace</taxon>
    </lineage>
</organism>
<gene>
    <name evidence="3" type="ORF">AAHA92_14305</name>
</gene>
<proteinExistence type="predicted"/>
<evidence type="ECO:0000313" key="3">
    <source>
        <dbReference type="EMBL" id="KAL1553655.1"/>
    </source>
</evidence>
<dbReference type="PANTHER" id="PTHR47964:SF1">
    <property type="entry name" value="ATP-DEPENDENT DNA HELICASE HOMOLOG RECG, CHLOROPLASTIC"/>
    <property type="match status" value="1"/>
</dbReference>
<dbReference type="Proteomes" id="UP001567538">
    <property type="component" value="Unassembled WGS sequence"/>
</dbReference>
<dbReference type="PANTHER" id="PTHR47964">
    <property type="entry name" value="ATP-DEPENDENT DNA HELICASE HOMOLOG RECG, CHLOROPLASTIC"/>
    <property type="match status" value="1"/>
</dbReference>
<keyword evidence="2 3" id="KW-0067">ATP-binding</keyword>
<evidence type="ECO:0000256" key="1">
    <source>
        <dbReference type="ARBA" id="ARBA00022801"/>
    </source>
</evidence>
<keyword evidence="1 3" id="KW-0378">Hydrolase</keyword>
<keyword evidence="4" id="KW-1185">Reference proteome</keyword>
<dbReference type="EC" id="3.6.4.12" evidence="3"/>
<dbReference type="InterPro" id="IPR047112">
    <property type="entry name" value="RecG/Mfd"/>
</dbReference>
<evidence type="ECO:0000256" key="2">
    <source>
        <dbReference type="ARBA" id="ARBA00022806"/>
    </source>
</evidence>
<dbReference type="EMBL" id="JBEAFC010000006">
    <property type="protein sequence ID" value="KAL1553655.1"/>
    <property type="molecule type" value="Genomic_DNA"/>
</dbReference>
<dbReference type="Gene3D" id="3.40.50.300">
    <property type="entry name" value="P-loop containing nucleotide triphosphate hydrolases"/>
    <property type="match status" value="1"/>
</dbReference>
<sequence>MALQIQWLHHLGSSVLVCYPFVMAVTPLPLQLCTKGDVGCGKTGSIFVMRGGNWLWIPVFMVPTELLAIQHYEHLLGLLENLTRIIRQVSNRGYVSVVIGTHSLIAEKVEFSALRNEVRFDKAYQVVSRISSVPLCVFKGEERRAEEGARS</sequence>
<protein>
    <submittedName>
        <fullName evidence="3">DNA helicase</fullName>
        <ecNumber evidence="3">3.6.4.12</ecNumber>
    </submittedName>
</protein>
<dbReference type="InterPro" id="IPR027417">
    <property type="entry name" value="P-loop_NTPase"/>
</dbReference>
<keyword evidence="2 3" id="KW-0347">Helicase</keyword>
<dbReference type="SUPFAM" id="SSF52540">
    <property type="entry name" value="P-loop containing nucleoside triphosphate hydrolases"/>
    <property type="match status" value="1"/>
</dbReference>
<accession>A0ABD1HCG1</accession>